<evidence type="ECO:0000256" key="2">
    <source>
        <dbReference type="ARBA" id="ARBA00022723"/>
    </source>
</evidence>
<keyword evidence="7" id="KW-1185">Reference proteome</keyword>
<dbReference type="InterPro" id="IPR006913">
    <property type="entry name" value="CENP-V/GFA"/>
</dbReference>
<dbReference type="Pfam" id="PF04828">
    <property type="entry name" value="GFA"/>
    <property type="match status" value="1"/>
</dbReference>
<dbReference type="PANTHER" id="PTHR28620">
    <property type="entry name" value="CENTROMERE PROTEIN V"/>
    <property type="match status" value="1"/>
</dbReference>
<keyword evidence="3" id="KW-0862">Zinc</keyword>
<accession>A0A4U1J2D5</accession>
<keyword evidence="2" id="KW-0479">Metal-binding</keyword>
<evidence type="ECO:0000256" key="1">
    <source>
        <dbReference type="ARBA" id="ARBA00005495"/>
    </source>
</evidence>
<evidence type="ECO:0000256" key="3">
    <source>
        <dbReference type="ARBA" id="ARBA00022833"/>
    </source>
</evidence>
<evidence type="ECO:0000313" key="5">
    <source>
        <dbReference type="EMBL" id="TKD00553.1"/>
    </source>
</evidence>
<dbReference type="EMBL" id="SSMQ01000046">
    <property type="protein sequence ID" value="TKD00553.1"/>
    <property type="molecule type" value="Genomic_DNA"/>
</dbReference>
<evidence type="ECO:0000259" key="4">
    <source>
        <dbReference type="PROSITE" id="PS51891"/>
    </source>
</evidence>
<dbReference type="Gene3D" id="2.170.150.70">
    <property type="match status" value="1"/>
</dbReference>
<dbReference type="AlphaFoldDB" id="A0A4U1J2D5"/>
<dbReference type="PROSITE" id="PS51891">
    <property type="entry name" value="CENP_V_GFA"/>
    <property type="match status" value="1"/>
</dbReference>
<feature type="domain" description="CENP-V/GFA" evidence="4">
    <location>
        <begin position="7"/>
        <end position="115"/>
    </location>
</feature>
<dbReference type="RefSeq" id="WP_136933008.1">
    <property type="nucleotide sequence ID" value="NZ_SSMQ01000042.1"/>
</dbReference>
<sequence>MTETKTYTGGCHCGKVRYEVKAGIQDVVSCNCSICMKTGSFLAFVPAAAVTVLSGGDVVTDYQFGKKHIHHQFCPSCGVRSFARGAMPDGTEMYAINVRTIDDVDLSAFKVKEFDGKSL</sequence>
<dbReference type="Proteomes" id="UP000309215">
    <property type="component" value="Unassembled WGS sequence"/>
</dbReference>
<name>A0A4U1J2D5_9BACT</name>
<comment type="caution">
    <text evidence="5">The sequence shown here is derived from an EMBL/GenBank/DDBJ whole genome shotgun (WGS) entry which is preliminary data.</text>
</comment>
<dbReference type="SUPFAM" id="SSF51316">
    <property type="entry name" value="Mss4-like"/>
    <property type="match status" value="1"/>
</dbReference>
<evidence type="ECO:0000313" key="7">
    <source>
        <dbReference type="Proteomes" id="UP000309215"/>
    </source>
</evidence>
<dbReference type="GO" id="GO:0016846">
    <property type="term" value="F:carbon-sulfur lyase activity"/>
    <property type="evidence" value="ECO:0007669"/>
    <property type="project" value="InterPro"/>
</dbReference>
<protein>
    <submittedName>
        <fullName evidence="5">GFA family protein</fullName>
    </submittedName>
</protein>
<dbReference type="InterPro" id="IPR052355">
    <property type="entry name" value="CENP-V-like"/>
</dbReference>
<dbReference type="GO" id="GO:0046872">
    <property type="term" value="F:metal ion binding"/>
    <property type="evidence" value="ECO:0007669"/>
    <property type="project" value="UniProtKB-KW"/>
</dbReference>
<organism evidence="5 7">
    <name type="scientific">Polyangium fumosum</name>
    <dbReference type="NCBI Taxonomy" id="889272"/>
    <lineage>
        <taxon>Bacteria</taxon>
        <taxon>Pseudomonadati</taxon>
        <taxon>Myxococcota</taxon>
        <taxon>Polyangia</taxon>
        <taxon>Polyangiales</taxon>
        <taxon>Polyangiaceae</taxon>
        <taxon>Polyangium</taxon>
    </lineage>
</organism>
<comment type="similarity">
    <text evidence="1">Belongs to the Gfa family.</text>
</comment>
<evidence type="ECO:0000313" key="6">
    <source>
        <dbReference type="EMBL" id="TKD01080.1"/>
    </source>
</evidence>
<proteinExistence type="inferred from homology"/>
<dbReference type="OrthoDB" id="9805575at2"/>
<dbReference type="EMBL" id="SSMQ01000042">
    <property type="protein sequence ID" value="TKD01080.1"/>
    <property type="molecule type" value="Genomic_DNA"/>
</dbReference>
<reference evidence="5 7" key="1">
    <citation type="submission" date="2019-04" db="EMBL/GenBank/DDBJ databases">
        <authorList>
            <person name="Li Y."/>
            <person name="Wang J."/>
        </authorList>
    </citation>
    <scope>NUCLEOTIDE SEQUENCE [LARGE SCALE GENOMIC DNA]</scope>
    <source>
        <strain evidence="5 7">DSM 14668</strain>
    </source>
</reference>
<dbReference type="PANTHER" id="PTHR28620:SF1">
    <property type="entry name" value="CENP-V_GFA DOMAIN-CONTAINING PROTEIN"/>
    <property type="match status" value="1"/>
</dbReference>
<gene>
    <name evidence="6" type="ORF">E8A74_32505</name>
    <name evidence="5" type="ORF">E8A74_34205</name>
</gene>
<dbReference type="InterPro" id="IPR011057">
    <property type="entry name" value="Mss4-like_sf"/>
</dbReference>